<evidence type="ECO:0000259" key="1">
    <source>
        <dbReference type="Pfam" id="PF18545"/>
    </source>
</evidence>
<dbReference type="GeneID" id="43371300"/>
<dbReference type="EMBL" id="CP034345">
    <property type="protein sequence ID" value="QGX96372.1"/>
    <property type="molecule type" value="Genomic_DNA"/>
</dbReference>
<proteinExistence type="predicted"/>
<organism evidence="2 3">
    <name type="scientific">Haloplanus rallus</name>
    <dbReference type="NCBI Taxonomy" id="1816183"/>
    <lineage>
        <taxon>Archaea</taxon>
        <taxon>Methanobacteriati</taxon>
        <taxon>Methanobacteriota</taxon>
        <taxon>Stenosarchaea group</taxon>
        <taxon>Halobacteria</taxon>
        <taxon>Halobacteriales</taxon>
        <taxon>Haloferacaceae</taxon>
        <taxon>Haloplanus</taxon>
    </lineage>
</organism>
<dbReference type="InterPro" id="IPR040624">
    <property type="entry name" value="HalOD1"/>
</dbReference>
<gene>
    <name evidence="2" type="ORF">EI982_17095</name>
</gene>
<feature type="domain" description="Halobacterial output" evidence="1">
    <location>
        <begin position="31"/>
        <end position="90"/>
    </location>
</feature>
<name>A0A6B9F9I4_9EURY</name>
<reference evidence="2 3" key="1">
    <citation type="submission" date="2018-12" db="EMBL/GenBank/DDBJ databases">
        <title>Complete genome sequence of Haloplanus rallus MBLA0036.</title>
        <authorList>
            <person name="Nam Y.-d."/>
            <person name="Kang J."/>
            <person name="Chung W.-H."/>
            <person name="Park Y.S."/>
        </authorList>
    </citation>
    <scope>NUCLEOTIDE SEQUENCE [LARGE SCALE GENOMIC DNA]</scope>
    <source>
        <strain evidence="2 3">MBLA0036</strain>
    </source>
</reference>
<dbReference type="Pfam" id="PF18545">
    <property type="entry name" value="HalOD1"/>
    <property type="match status" value="1"/>
</dbReference>
<accession>A0A6B9F9I4</accession>
<evidence type="ECO:0000313" key="3">
    <source>
        <dbReference type="Proteomes" id="UP000428325"/>
    </source>
</evidence>
<protein>
    <recommendedName>
        <fullName evidence="1">Halobacterial output domain-containing protein</fullName>
    </recommendedName>
</protein>
<keyword evidence="3" id="KW-1185">Reference proteome</keyword>
<dbReference type="Proteomes" id="UP000428325">
    <property type="component" value="Chromosome"/>
</dbReference>
<dbReference type="RefSeq" id="WP_157690836.1">
    <property type="nucleotide sequence ID" value="NZ_CP034345.1"/>
</dbReference>
<dbReference type="KEGG" id="hra:EI982_17095"/>
<dbReference type="OrthoDB" id="221929at2157"/>
<evidence type="ECO:0000313" key="2">
    <source>
        <dbReference type="EMBL" id="QGX96372.1"/>
    </source>
</evidence>
<dbReference type="AlphaFoldDB" id="A0A6B9F9I4"/>
<sequence length="91" mass="9771">MIGTDPPASWDDDRDAYVADFDAEGLPPSIAVAEALDVAREGSDRPLFDYVDPDALDALVTDSGPSMSVTFAVEEMRVTVHADGRVFVRPS</sequence>